<accession>H8KPT0</accession>
<protein>
    <submittedName>
        <fullName evidence="1">Uncharacterized protein</fullName>
    </submittedName>
</protein>
<dbReference type="AlphaFoldDB" id="H8KPT0"/>
<dbReference type="KEGG" id="scn:Solca_0863"/>
<dbReference type="RefSeq" id="WP_014679206.1">
    <property type="nucleotide sequence ID" value="NC_017770.1"/>
</dbReference>
<reference evidence="1" key="1">
    <citation type="submission" date="2012-02" db="EMBL/GenBank/DDBJ databases">
        <title>The complete genome of Solitalea canadensis DSM 3403.</title>
        <authorList>
            <consortium name="US DOE Joint Genome Institute (JGI-PGF)"/>
            <person name="Lucas S."/>
            <person name="Copeland A."/>
            <person name="Lapidus A."/>
            <person name="Glavina del Rio T."/>
            <person name="Dalin E."/>
            <person name="Tice H."/>
            <person name="Bruce D."/>
            <person name="Goodwin L."/>
            <person name="Pitluck S."/>
            <person name="Peters L."/>
            <person name="Ovchinnikova G."/>
            <person name="Lu M."/>
            <person name="Kyrpides N."/>
            <person name="Mavromatis K."/>
            <person name="Ivanova N."/>
            <person name="Brettin T."/>
            <person name="Detter J.C."/>
            <person name="Han C."/>
            <person name="Larimer F."/>
            <person name="Land M."/>
            <person name="Hauser L."/>
            <person name="Markowitz V."/>
            <person name="Cheng J.-F."/>
            <person name="Hugenholtz P."/>
            <person name="Woyke T."/>
            <person name="Wu D."/>
            <person name="Spring S."/>
            <person name="Schroeder M."/>
            <person name="Kopitz M."/>
            <person name="Brambilla E."/>
            <person name="Klenk H.-P."/>
            <person name="Eisen J.A."/>
        </authorList>
    </citation>
    <scope>NUCLEOTIDE SEQUENCE</scope>
    <source>
        <strain evidence="1">DSM 3403</strain>
    </source>
</reference>
<keyword evidence="2" id="KW-1185">Reference proteome</keyword>
<dbReference type="STRING" id="929556.Solca_0863"/>
<sequence>MKKLKQLIDLLFKKLGYLPTKSFISKPVVLSNDVRFKRISCELLIARYEICGLQDPKAKIEEIHKQLRHEMATKLQEFEEWNCIDDVICNGNIVRLSMWVGKHKNQ</sequence>
<name>H8KPT0_SOLCM</name>
<gene>
    <name evidence="1" type="ordered locus">Solca_0863</name>
</gene>
<dbReference type="HOGENOM" id="CLU_2221485_0_0_10"/>
<evidence type="ECO:0000313" key="1">
    <source>
        <dbReference type="EMBL" id="AFD05978.1"/>
    </source>
</evidence>
<evidence type="ECO:0000313" key="2">
    <source>
        <dbReference type="Proteomes" id="UP000007590"/>
    </source>
</evidence>
<dbReference type="EMBL" id="CP003349">
    <property type="protein sequence ID" value="AFD05978.1"/>
    <property type="molecule type" value="Genomic_DNA"/>
</dbReference>
<organism evidence="1 2">
    <name type="scientific">Solitalea canadensis (strain ATCC 29591 / DSM 3403 / JCM 21819 / LMG 8368 / NBRC 15130 / NCIMB 12057 / USAM 9D)</name>
    <name type="common">Flexibacter canadensis</name>
    <dbReference type="NCBI Taxonomy" id="929556"/>
    <lineage>
        <taxon>Bacteria</taxon>
        <taxon>Pseudomonadati</taxon>
        <taxon>Bacteroidota</taxon>
        <taxon>Sphingobacteriia</taxon>
        <taxon>Sphingobacteriales</taxon>
        <taxon>Sphingobacteriaceae</taxon>
        <taxon>Solitalea</taxon>
    </lineage>
</organism>
<dbReference type="Proteomes" id="UP000007590">
    <property type="component" value="Chromosome"/>
</dbReference>
<proteinExistence type="predicted"/>